<dbReference type="EMBL" id="CAJOBH010005440">
    <property type="protein sequence ID" value="CAF4024350.1"/>
    <property type="molecule type" value="Genomic_DNA"/>
</dbReference>
<dbReference type="SUPFAM" id="SSF52047">
    <property type="entry name" value="RNI-like"/>
    <property type="match status" value="1"/>
</dbReference>
<evidence type="ECO:0000313" key="2">
    <source>
        <dbReference type="EMBL" id="CAF4024350.1"/>
    </source>
</evidence>
<dbReference type="PROSITE" id="PS50181">
    <property type="entry name" value="FBOX"/>
    <property type="match status" value="1"/>
</dbReference>
<dbReference type="Gene3D" id="3.80.10.10">
    <property type="entry name" value="Ribonuclease Inhibitor"/>
    <property type="match status" value="1"/>
</dbReference>
<comment type="caution">
    <text evidence="2">The sequence shown here is derived from an EMBL/GenBank/DDBJ whole genome shotgun (WGS) entry which is preliminary data.</text>
</comment>
<gene>
    <name evidence="2" type="ORF">BYL167_LOCUS14965</name>
</gene>
<feature type="domain" description="F-box" evidence="1">
    <location>
        <begin position="2"/>
        <end position="54"/>
    </location>
</feature>
<dbReference type="Proteomes" id="UP000681967">
    <property type="component" value="Unassembled WGS sequence"/>
</dbReference>
<accession>A0A8S2NY97</accession>
<reference evidence="2" key="1">
    <citation type="submission" date="2021-02" db="EMBL/GenBank/DDBJ databases">
        <authorList>
            <person name="Nowell W R."/>
        </authorList>
    </citation>
    <scope>NUCLEOTIDE SEQUENCE</scope>
</reference>
<protein>
    <recommendedName>
        <fullName evidence="1">F-box domain-containing protein</fullName>
    </recommendedName>
</protein>
<dbReference type="InterPro" id="IPR001810">
    <property type="entry name" value="F-box_dom"/>
</dbReference>
<dbReference type="InterPro" id="IPR032675">
    <property type="entry name" value="LRR_dom_sf"/>
</dbReference>
<dbReference type="AlphaFoldDB" id="A0A8S2NY97"/>
<sequence length="217" mass="26080">MTFKLEELPSELLWLILEYIPPMDLFRAFFNLNQRFDKILRLLHYRFNLSYINRNQFGYFLNTILPNIEHNWIESLYIDDISDRIYSINAFKSLKSLTIHHLRTENIVSLANDILVELKNLNSLRLYSEFELQERDINSLMTVIFSQRMPSLEYCYLGFQDHGYVGFDGLDSRNHTLSLKKLIIDRWCRIRDFIRLLHFIPNITHLTIRLFDLNVKG</sequence>
<evidence type="ECO:0000313" key="3">
    <source>
        <dbReference type="Proteomes" id="UP000681967"/>
    </source>
</evidence>
<organism evidence="2 3">
    <name type="scientific">Rotaria magnacalcarata</name>
    <dbReference type="NCBI Taxonomy" id="392030"/>
    <lineage>
        <taxon>Eukaryota</taxon>
        <taxon>Metazoa</taxon>
        <taxon>Spiralia</taxon>
        <taxon>Gnathifera</taxon>
        <taxon>Rotifera</taxon>
        <taxon>Eurotatoria</taxon>
        <taxon>Bdelloidea</taxon>
        <taxon>Philodinida</taxon>
        <taxon>Philodinidae</taxon>
        <taxon>Rotaria</taxon>
    </lineage>
</organism>
<proteinExistence type="predicted"/>
<evidence type="ECO:0000259" key="1">
    <source>
        <dbReference type="PROSITE" id="PS50181"/>
    </source>
</evidence>
<name>A0A8S2NY97_9BILA</name>